<name>A0AAD7J9L9_9AGAR</name>
<keyword evidence="2" id="KW-1185">Reference proteome</keyword>
<dbReference type="Proteomes" id="UP001215280">
    <property type="component" value="Unassembled WGS sequence"/>
</dbReference>
<evidence type="ECO:0000313" key="1">
    <source>
        <dbReference type="EMBL" id="KAJ7758462.1"/>
    </source>
</evidence>
<dbReference type="EMBL" id="JARJLG010000055">
    <property type="protein sequence ID" value="KAJ7758462.1"/>
    <property type="molecule type" value="Genomic_DNA"/>
</dbReference>
<evidence type="ECO:0000313" key="2">
    <source>
        <dbReference type="Proteomes" id="UP001215280"/>
    </source>
</evidence>
<gene>
    <name evidence="1" type="ORF">DFH07DRAFT_772471</name>
</gene>
<reference evidence="1" key="1">
    <citation type="submission" date="2023-03" db="EMBL/GenBank/DDBJ databases">
        <title>Massive genome expansion in bonnet fungi (Mycena s.s.) driven by repeated elements and novel gene families across ecological guilds.</title>
        <authorList>
            <consortium name="Lawrence Berkeley National Laboratory"/>
            <person name="Harder C.B."/>
            <person name="Miyauchi S."/>
            <person name="Viragh M."/>
            <person name="Kuo A."/>
            <person name="Thoen E."/>
            <person name="Andreopoulos B."/>
            <person name="Lu D."/>
            <person name="Skrede I."/>
            <person name="Drula E."/>
            <person name="Henrissat B."/>
            <person name="Morin E."/>
            <person name="Kohler A."/>
            <person name="Barry K."/>
            <person name="LaButti K."/>
            <person name="Morin E."/>
            <person name="Salamov A."/>
            <person name="Lipzen A."/>
            <person name="Mereny Z."/>
            <person name="Hegedus B."/>
            <person name="Baldrian P."/>
            <person name="Stursova M."/>
            <person name="Weitz H."/>
            <person name="Taylor A."/>
            <person name="Grigoriev I.V."/>
            <person name="Nagy L.G."/>
            <person name="Martin F."/>
            <person name="Kauserud H."/>
        </authorList>
    </citation>
    <scope>NUCLEOTIDE SEQUENCE</scope>
    <source>
        <strain evidence="1">CBHHK188m</strain>
    </source>
</reference>
<accession>A0AAD7J9L9</accession>
<proteinExistence type="predicted"/>
<comment type="caution">
    <text evidence="1">The sequence shown here is derived from an EMBL/GenBank/DDBJ whole genome shotgun (WGS) entry which is preliminary data.</text>
</comment>
<dbReference type="AlphaFoldDB" id="A0AAD7J9L9"/>
<organism evidence="1 2">
    <name type="scientific">Mycena maculata</name>
    <dbReference type="NCBI Taxonomy" id="230809"/>
    <lineage>
        <taxon>Eukaryota</taxon>
        <taxon>Fungi</taxon>
        <taxon>Dikarya</taxon>
        <taxon>Basidiomycota</taxon>
        <taxon>Agaricomycotina</taxon>
        <taxon>Agaricomycetes</taxon>
        <taxon>Agaricomycetidae</taxon>
        <taxon>Agaricales</taxon>
        <taxon>Marasmiineae</taxon>
        <taxon>Mycenaceae</taxon>
        <taxon>Mycena</taxon>
    </lineage>
</organism>
<protein>
    <submittedName>
        <fullName evidence="1">Uncharacterized protein</fullName>
    </submittedName>
</protein>
<sequence>MAAAATPQPTFPQDIERAINEVLLSDTRDMCSTMSLVALRFSVCWDYDWMRRIQDCFLPNAGLIRILVLDLAFSQRFVRSQLTEDQFSLVRQLLEASERVRHLAVTWNIWAHLQRKCGALRLQSLYLIWDNAWDVQPPTLEHLQHPSTLEDLTLYTPHDLCDPHGFRPFGRLYLPATTHCVNLAYVTYAADRMAGSFAHARLKGAILALVGAEELDEWAIESIWRERRQYPVFSTVDIPSTEELLKEWVAKMEGRGSVLENRPHRIVGRVQEEEEYIGSELELDFVAFGMNCKLFRKPGSSSNKNMEVRR</sequence>